<dbReference type="Proteomes" id="UP001162992">
    <property type="component" value="Chromosome 12"/>
</dbReference>
<proteinExistence type="predicted"/>
<comment type="caution">
    <text evidence="1">The sequence shown here is derived from an EMBL/GenBank/DDBJ whole genome shotgun (WGS) entry which is preliminary data.</text>
</comment>
<accession>A0ACC2BZI7</accession>
<evidence type="ECO:0000313" key="2">
    <source>
        <dbReference type="Proteomes" id="UP001162992"/>
    </source>
</evidence>
<protein>
    <submittedName>
        <fullName evidence="1">Uncharacterized protein</fullName>
    </submittedName>
</protein>
<organism evidence="1 2">
    <name type="scientific">Diphasiastrum complanatum</name>
    <name type="common">Issler's clubmoss</name>
    <name type="synonym">Lycopodium complanatum</name>
    <dbReference type="NCBI Taxonomy" id="34168"/>
    <lineage>
        <taxon>Eukaryota</taxon>
        <taxon>Viridiplantae</taxon>
        <taxon>Streptophyta</taxon>
        <taxon>Embryophyta</taxon>
        <taxon>Tracheophyta</taxon>
        <taxon>Lycopodiopsida</taxon>
        <taxon>Lycopodiales</taxon>
        <taxon>Lycopodiaceae</taxon>
        <taxon>Lycopodioideae</taxon>
        <taxon>Diphasiastrum</taxon>
    </lineage>
</organism>
<evidence type="ECO:0000313" key="1">
    <source>
        <dbReference type="EMBL" id="KAJ7535043.1"/>
    </source>
</evidence>
<gene>
    <name evidence="1" type="ORF">O6H91_12G016100</name>
</gene>
<sequence length="128" mass="14444">MEDIEVAMQHLIQEHSLRNATLHENIHQSRKEASAVAVQVSNLLVDSVNGGVQEVFSNEKQIELEARALSTTVQRFVKQTNQWLTMFHSLDSTLKEIGDFENWINLMEHDCQNIAKAIGQISSLGDQS</sequence>
<name>A0ACC2BZI7_DIPCM</name>
<reference evidence="2" key="1">
    <citation type="journal article" date="2024" name="Proc. Natl. Acad. Sci. U.S.A.">
        <title>Extraordinary preservation of gene collinearity over three hundred million years revealed in homosporous lycophytes.</title>
        <authorList>
            <person name="Li C."/>
            <person name="Wickell D."/>
            <person name="Kuo L.Y."/>
            <person name="Chen X."/>
            <person name="Nie B."/>
            <person name="Liao X."/>
            <person name="Peng D."/>
            <person name="Ji J."/>
            <person name="Jenkins J."/>
            <person name="Williams M."/>
            <person name="Shu S."/>
            <person name="Plott C."/>
            <person name="Barry K."/>
            <person name="Rajasekar S."/>
            <person name="Grimwood J."/>
            <person name="Han X."/>
            <person name="Sun S."/>
            <person name="Hou Z."/>
            <person name="He W."/>
            <person name="Dai G."/>
            <person name="Sun C."/>
            <person name="Schmutz J."/>
            <person name="Leebens-Mack J.H."/>
            <person name="Li F.W."/>
            <person name="Wang L."/>
        </authorList>
    </citation>
    <scope>NUCLEOTIDE SEQUENCE [LARGE SCALE GENOMIC DNA]</scope>
    <source>
        <strain evidence="2">cv. PW_Plant_1</strain>
    </source>
</reference>
<dbReference type="EMBL" id="CM055103">
    <property type="protein sequence ID" value="KAJ7535043.1"/>
    <property type="molecule type" value="Genomic_DNA"/>
</dbReference>
<keyword evidence="2" id="KW-1185">Reference proteome</keyword>